<dbReference type="KEGG" id="pvi:Cvib_0150"/>
<dbReference type="EMBL" id="CP000607">
    <property type="protein sequence ID" value="ABP36174.1"/>
    <property type="molecule type" value="Genomic_DNA"/>
</dbReference>
<dbReference type="InterPro" id="IPR029063">
    <property type="entry name" value="SAM-dependent_MTases_sf"/>
</dbReference>
<gene>
    <name evidence="1" type="ordered locus">Cvib_0150</name>
</gene>
<dbReference type="HOGENOM" id="CLU_911186_0_0_10"/>
<reference evidence="1" key="1">
    <citation type="submission" date="2007-03" db="EMBL/GenBank/DDBJ databases">
        <title>Complete sequence of Prosthecochloris vibrioformis DSM 265.</title>
        <authorList>
            <consortium name="US DOE Joint Genome Institute"/>
            <person name="Copeland A."/>
            <person name="Lucas S."/>
            <person name="Lapidus A."/>
            <person name="Barry K."/>
            <person name="Detter J.C."/>
            <person name="Glavina del Rio T."/>
            <person name="Hammon N."/>
            <person name="Israni S."/>
            <person name="Pitluck S."/>
            <person name="Schmutz J."/>
            <person name="Larimer F."/>
            <person name="Land M."/>
            <person name="Hauser L."/>
            <person name="Mikhailova N."/>
            <person name="Li T."/>
            <person name="Overmann J."/>
            <person name="Schuster S.C."/>
            <person name="Bryant D.A."/>
            <person name="Richardson P."/>
        </authorList>
    </citation>
    <scope>NUCLEOTIDE SEQUENCE [LARGE SCALE GENOMIC DNA]</scope>
    <source>
        <strain evidence="1">DSM 265</strain>
    </source>
</reference>
<dbReference type="Gene3D" id="3.40.50.150">
    <property type="entry name" value="Vaccinia Virus protein VP39"/>
    <property type="match status" value="1"/>
</dbReference>
<name>A4SCG5_CHLPM</name>
<proteinExistence type="predicted"/>
<dbReference type="SUPFAM" id="SSF53335">
    <property type="entry name" value="S-adenosyl-L-methionine-dependent methyltransferases"/>
    <property type="match status" value="1"/>
</dbReference>
<dbReference type="AlphaFoldDB" id="A4SCG5"/>
<evidence type="ECO:0000313" key="1">
    <source>
        <dbReference type="EMBL" id="ABP36174.1"/>
    </source>
</evidence>
<organism evidence="1">
    <name type="scientific">Chlorobium phaeovibrioides (strain DSM 265 / 1930)</name>
    <name type="common">Prosthecochloris vibrioformis (strain DSM 265)</name>
    <dbReference type="NCBI Taxonomy" id="290318"/>
    <lineage>
        <taxon>Bacteria</taxon>
        <taxon>Pseudomonadati</taxon>
        <taxon>Chlorobiota</taxon>
        <taxon>Chlorobiia</taxon>
        <taxon>Chlorobiales</taxon>
        <taxon>Chlorobiaceae</taxon>
        <taxon>Chlorobium/Pelodictyon group</taxon>
        <taxon>Chlorobium</taxon>
    </lineage>
</organism>
<protein>
    <recommendedName>
        <fullName evidence="2">Class I SAM-dependent methyltransferase</fullName>
    </recommendedName>
</protein>
<sequence>MTSTAHRQPNDTKSRSAMIEAGIRCAHSPMLDEDDLWSRYSNDKTDIGEHLARVIRTLSAALPLNRKLRALSIGSSSEPHFRILETAFRDGLYLLDIDPDALETVRQRIERQDIRHVRMIPADYNELLREAERTQQFRARSLGNHPVDLITLHHSLYYCDMEYWTPLFCNIHKHLLARTGAMHAVLMAPSSRDPLTTTSLYNRFAGHYFGIRNDQSLPELKRRLERLPQFRNTQMHLRTSKVRFYVDDFVKFMKVVWMILLYPGVHDYSEPQKEEITSFVYDTFYAARQPMIQEQYSGPRFLDSCLSW</sequence>
<evidence type="ECO:0008006" key="2">
    <source>
        <dbReference type="Google" id="ProtNLM"/>
    </source>
</evidence>
<accession>A4SCG5</accession>
<dbReference type="OrthoDB" id="597524at2"/>
<dbReference type="eggNOG" id="ENOG5033PDG">
    <property type="taxonomic scope" value="Bacteria"/>
</dbReference>